<sequence>MKSTNTEALVDVTASSCEEVSLDVTEFTSDVLDVDVSMEAVMEEEDIEAVGPTFYTQVSNSGWLRH</sequence>
<reference evidence="2" key="1">
    <citation type="submission" date="2022-11" db="UniProtKB">
        <authorList>
            <consortium name="WormBaseParasite"/>
        </authorList>
    </citation>
    <scope>IDENTIFICATION</scope>
</reference>
<organism evidence="1 2">
    <name type="scientific">Parascaris equorum</name>
    <name type="common">Equine roundworm</name>
    <dbReference type="NCBI Taxonomy" id="6256"/>
    <lineage>
        <taxon>Eukaryota</taxon>
        <taxon>Metazoa</taxon>
        <taxon>Ecdysozoa</taxon>
        <taxon>Nematoda</taxon>
        <taxon>Chromadorea</taxon>
        <taxon>Rhabditida</taxon>
        <taxon>Spirurina</taxon>
        <taxon>Ascaridomorpha</taxon>
        <taxon>Ascaridoidea</taxon>
        <taxon>Ascarididae</taxon>
        <taxon>Parascaris</taxon>
    </lineage>
</organism>
<evidence type="ECO:0000313" key="2">
    <source>
        <dbReference type="WBParaSite" id="PEQ_0000910101-mRNA-1"/>
    </source>
</evidence>
<protein>
    <submittedName>
        <fullName evidence="2">Uncharacterized protein</fullName>
    </submittedName>
</protein>
<keyword evidence="1" id="KW-1185">Reference proteome</keyword>
<name>A0A914S4A6_PAREQ</name>
<dbReference type="Proteomes" id="UP000887564">
    <property type="component" value="Unplaced"/>
</dbReference>
<proteinExistence type="predicted"/>
<dbReference type="WBParaSite" id="PEQ_0000910101-mRNA-1">
    <property type="protein sequence ID" value="PEQ_0000910101-mRNA-1"/>
    <property type="gene ID" value="PEQ_0000910101"/>
</dbReference>
<accession>A0A914S4A6</accession>
<dbReference type="AlphaFoldDB" id="A0A914S4A6"/>
<evidence type="ECO:0000313" key="1">
    <source>
        <dbReference type="Proteomes" id="UP000887564"/>
    </source>
</evidence>